<name>U5NAH6_9BURK</name>
<dbReference type="eggNOG" id="ENOG50335TG">
    <property type="taxonomic scope" value="Bacteria"/>
</dbReference>
<dbReference type="Proteomes" id="UP000017184">
    <property type="component" value="Chromosome"/>
</dbReference>
<reference evidence="1 2" key="1">
    <citation type="journal article" date="2013" name="Genome Biol.">
        <title>Genomic analysis reveals key aspects of prokaryotic symbiosis in the phototrophic consortium "Chlorochromatium aggregatum".</title>
        <authorList>
            <person name="Liu Z."/>
            <person name="Muller J."/>
            <person name="Li T."/>
            <person name="Alvey R.M."/>
            <person name="Vogl K."/>
            <person name="Frigaard N.U."/>
            <person name="Rockwell N.C."/>
            <person name="Boyd E.S."/>
            <person name="Tomsho L.P."/>
            <person name="Schuster S.C."/>
            <person name="Henke P."/>
            <person name="Rohde M."/>
            <person name="Overmann J."/>
            <person name="Bryant D.A."/>
        </authorList>
    </citation>
    <scope>NUCLEOTIDE SEQUENCE [LARGE SCALE GENOMIC DNA]</scope>
    <source>
        <strain evidence="1">CR</strain>
    </source>
</reference>
<accession>U5NAH6</accession>
<sequence length="134" mass="15745">MNLEPIKSYLEEEGFRPKYDEDSDIRFKFEGKTYYIQTIDEDEEYIILLAANIWPIENEEESIKAYQNTNEVTRNIKVAKVYVTPYNNVYATIELFLPNPETFIPIFIRCLGALDKAVSEFRTAMQEENKGLIQ</sequence>
<evidence type="ECO:0000313" key="1">
    <source>
        <dbReference type="EMBL" id="AGX88320.1"/>
    </source>
</evidence>
<dbReference type="RefSeq" id="WP_022775719.1">
    <property type="nucleotide sequence ID" value="NC_022576.1"/>
</dbReference>
<dbReference type="KEGG" id="cbx:Cenrod_2256"/>
<dbReference type="EMBL" id="CP004885">
    <property type="protein sequence ID" value="AGX88320.1"/>
    <property type="molecule type" value="Genomic_DNA"/>
</dbReference>
<proteinExistence type="predicted"/>
<dbReference type="OrthoDB" id="8703364at2"/>
<evidence type="ECO:0000313" key="2">
    <source>
        <dbReference type="Proteomes" id="UP000017184"/>
    </source>
</evidence>
<dbReference type="STRING" id="946483.Cenrod_2256"/>
<keyword evidence="2" id="KW-1185">Reference proteome</keyword>
<protein>
    <submittedName>
        <fullName evidence="1">Uncharacterized protein</fullName>
    </submittedName>
</protein>
<dbReference type="AlphaFoldDB" id="U5NAH6"/>
<gene>
    <name evidence="1" type="ORF">Cenrod_2256</name>
</gene>
<organism evidence="1 2">
    <name type="scientific">Candidatus Symbiobacter mobilis CR</name>
    <dbReference type="NCBI Taxonomy" id="946483"/>
    <lineage>
        <taxon>Bacteria</taxon>
        <taxon>Pseudomonadati</taxon>
        <taxon>Pseudomonadota</taxon>
        <taxon>Betaproteobacteria</taxon>
        <taxon>Burkholderiales</taxon>
        <taxon>Comamonadaceae</taxon>
    </lineage>
</organism>
<dbReference type="HOGENOM" id="CLU_139038_1_0_4"/>